<name>A0A154BMW1_ANASB</name>
<sequence>MDVMYKKVLVPIDGSKNSFKALAHAIALARYAGAELGVLYVSVLSQQLPLASQIEGHKIPTYSVAKPEEFAKKILSEGVKCVPSTVKVQAYNEVGSPTIVITEFAEQNNYDVIVIGSRGLGSISGLVLGSVSNYVVHAARCPVLVVK</sequence>
<feature type="domain" description="UspA" evidence="2">
    <location>
        <begin position="4"/>
        <end position="147"/>
    </location>
</feature>
<dbReference type="InterPro" id="IPR006015">
    <property type="entry name" value="Universal_stress_UspA"/>
</dbReference>
<comment type="caution">
    <text evidence="3">The sequence shown here is derived from an EMBL/GenBank/DDBJ whole genome shotgun (WGS) entry which is preliminary data.</text>
</comment>
<evidence type="ECO:0000313" key="3">
    <source>
        <dbReference type="EMBL" id="KYZ75266.1"/>
    </source>
</evidence>
<dbReference type="Gene3D" id="3.40.50.620">
    <property type="entry name" value="HUPs"/>
    <property type="match status" value="1"/>
</dbReference>
<gene>
    <name evidence="3" type="ORF">AXX12_13990</name>
</gene>
<comment type="similarity">
    <text evidence="1">Belongs to the universal stress protein A family.</text>
</comment>
<reference evidence="3 4" key="1">
    <citation type="submission" date="2016-02" db="EMBL/GenBank/DDBJ databases">
        <title>Anaerosporomusa subterraneum gen. nov., sp. nov., a spore-forming obligate anaerobe isolated from saprolite.</title>
        <authorList>
            <person name="Choi J.K."/>
            <person name="Shah M."/>
            <person name="Yee N."/>
        </authorList>
    </citation>
    <scope>NUCLEOTIDE SEQUENCE [LARGE SCALE GENOMIC DNA]</scope>
    <source>
        <strain evidence="3 4">RU4</strain>
    </source>
</reference>
<dbReference type="SUPFAM" id="SSF52402">
    <property type="entry name" value="Adenine nucleotide alpha hydrolases-like"/>
    <property type="match status" value="1"/>
</dbReference>
<dbReference type="RefSeq" id="WP_197470760.1">
    <property type="nucleotide sequence ID" value="NZ_LSGP01000025.1"/>
</dbReference>
<dbReference type="InterPro" id="IPR006016">
    <property type="entry name" value="UspA"/>
</dbReference>
<protein>
    <recommendedName>
        <fullName evidence="2">UspA domain-containing protein</fullName>
    </recommendedName>
</protein>
<dbReference type="CDD" id="cd00293">
    <property type="entry name" value="USP-like"/>
    <property type="match status" value="1"/>
</dbReference>
<evidence type="ECO:0000256" key="1">
    <source>
        <dbReference type="ARBA" id="ARBA00008791"/>
    </source>
</evidence>
<evidence type="ECO:0000313" key="4">
    <source>
        <dbReference type="Proteomes" id="UP000076268"/>
    </source>
</evidence>
<keyword evidence="4" id="KW-1185">Reference proteome</keyword>
<dbReference type="AlphaFoldDB" id="A0A154BMW1"/>
<dbReference type="InterPro" id="IPR014729">
    <property type="entry name" value="Rossmann-like_a/b/a_fold"/>
</dbReference>
<proteinExistence type="inferred from homology"/>
<dbReference type="Proteomes" id="UP000076268">
    <property type="component" value="Unassembled WGS sequence"/>
</dbReference>
<dbReference type="EMBL" id="LSGP01000025">
    <property type="protein sequence ID" value="KYZ75266.1"/>
    <property type="molecule type" value="Genomic_DNA"/>
</dbReference>
<dbReference type="PANTHER" id="PTHR46268">
    <property type="entry name" value="STRESS RESPONSE PROTEIN NHAX"/>
    <property type="match status" value="1"/>
</dbReference>
<organism evidence="3 4">
    <name type="scientific">Anaerosporomusa subterranea</name>
    <dbReference type="NCBI Taxonomy" id="1794912"/>
    <lineage>
        <taxon>Bacteria</taxon>
        <taxon>Bacillati</taxon>
        <taxon>Bacillota</taxon>
        <taxon>Negativicutes</taxon>
        <taxon>Acetonemataceae</taxon>
        <taxon>Anaerosporomusa</taxon>
    </lineage>
</organism>
<accession>A0A154BMW1</accession>
<dbReference type="STRING" id="1794912.AXX12_13990"/>
<dbReference type="PRINTS" id="PR01438">
    <property type="entry name" value="UNVRSLSTRESS"/>
</dbReference>
<evidence type="ECO:0000259" key="2">
    <source>
        <dbReference type="Pfam" id="PF00582"/>
    </source>
</evidence>
<dbReference type="PANTHER" id="PTHR46268:SF25">
    <property type="entry name" value="USPA DOMAIN PROTEIN"/>
    <property type="match status" value="1"/>
</dbReference>
<dbReference type="Pfam" id="PF00582">
    <property type="entry name" value="Usp"/>
    <property type="match status" value="1"/>
</dbReference>